<dbReference type="Proteomes" id="UP001596002">
    <property type="component" value="Unassembled WGS sequence"/>
</dbReference>
<gene>
    <name evidence="1" type="ORF">ACFO8Q_14145</name>
</gene>
<evidence type="ECO:0000313" key="1">
    <source>
        <dbReference type="EMBL" id="MFC4768486.1"/>
    </source>
</evidence>
<keyword evidence="2" id="KW-1185">Reference proteome</keyword>
<accession>A0ABV9Q2P8</accession>
<organism evidence="1 2">
    <name type="scientific">Effusibacillus consociatus</name>
    <dbReference type="NCBI Taxonomy" id="1117041"/>
    <lineage>
        <taxon>Bacteria</taxon>
        <taxon>Bacillati</taxon>
        <taxon>Bacillota</taxon>
        <taxon>Bacilli</taxon>
        <taxon>Bacillales</taxon>
        <taxon>Alicyclobacillaceae</taxon>
        <taxon>Effusibacillus</taxon>
    </lineage>
</organism>
<dbReference type="RefSeq" id="WP_380026438.1">
    <property type="nucleotide sequence ID" value="NZ_JBHSHC010000106.1"/>
</dbReference>
<sequence length="326" mass="37303">MNKNLLDSADKVTKDKLVQQLKQDLDNYKYILIYGVPSNLPSEQVVYDTLQLPKGVITEFVDDAAKETFKRLFAFGAVKKADGSVHVDSYYATPGSDLTNLDSQLEFITFGFKKAMGMKDYRINQFNDENKVKPQDVINDPDYTKSENFDYGSYGKYQSTGYFERMGYSSYSLWDAKYSDTTTAGYGMYSDSWWTVDELVTRSSVERFNAEEIVDHGPTTTNSGSQAQVNLTWGAPTVGWSWTLNDVDTIDDYHGGLMGYRRWIFDYYKTSNASKYSYKTEPGARFKNTVGAMAIDTSHSILYWDYLWGTTNRIYTGTYTYSFPDR</sequence>
<proteinExistence type="predicted"/>
<evidence type="ECO:0000313" key="2">
    <source>
        <dbReference type="Proteomes" id="UP001596002"/>
    </source>
</evidence>
<comment type="caution">
    <text evidence="1">The sequence shown here is derived from an EMBL/GenBank/DDBJ whole genome shotgun (WGS) entry which is preliminary data.</text>
</comment>
<dbReference type="EMBL" id="JBHSHC010000106">
    <property type="protein sequence ID" value="MFC4768486.1"/>
    <property type="molecule type" value="Genomic_DNA"/>
</dbReference>
<protein>
    <submittedName>
        <fullName evidence="1">Uncharacterized protein</fullName>
    </submittedName>
</protein>
<reference evidence="2" key="1">
    <citation type="journal article" date="2019" name="Int. J. Syst. Evol. Microbiol.">
        <title>The Global Catalogue of Microorganisms (GCM) 10K type strain sequencing project: providing services to taxonomists for standard genome sequencing and annotation.</title>
        <authorList>
            <consortium name="The Broad Institute Genomics Platform"/>
            <consortium name="The Broad Institute Genome Sequencing Center for Infectious Disease"/>
            <person name="Wu L."/>
            <person name="Ma J."/>
        </authorList>
    </citation>
    <scope>NUCLEOTIDE SEQUENCE [LARGE SCALE GENOMIC DNA]</scope>
    <source>
        <strain evidence="2">WYCCWR 12678</strain>
    </source>
</reference>
<name>A0ABV9Q2P8_9BACL</name>